<sequence>MKIIDSNNITKIHLSKCQVQEIFPESTMYKWEEVDPINIYYLSQPNHINFKTIEELEACFSALRKEFRELNSNEQKLVLKGEFR</sequence>
<name>A0A0F9NKP7_9ZZZZ</name>
<evidence type="ECO:0000313" key="1">
    <source>
        <dbReference type="EMBL" id="KKM81877.1"/>
    </source>
</evidence>
<organism evidence="1">
    <name type="scientific">marine sediment metagenome</name>
    <dbReference type="NCBI Taxonomy" id="412755"/>
    <lineage>
        <taxon>unclassified sequences</taxon>
        <taxon>metagenomes</taxon>
        <taxon>ecological metagenomes</taxon>
    </lineage>
</organism>
<proteinExistence type="predicted"/>
<reference evidence="1" key="1">
    <citation type="journal article" date="2015" name="Nature">
        <title>Complex archaea that bridge the gap between prokaryotes and eukaryotes.</title>
        <authorList>
            <person name="Spang A."/>
            <person name="Saw J.H."/>
            <person name="Jorgensen S.L."/>
            <person name="Zaremba-Niedzwiedzka K."/>
            <person name="Martijn J."/>
            <person name="Lind A.E."/>
            <person name="van Eijk R."/>
            <person name="Schleper C."/>
            <person name="Guy L."/>
            <person name="Ettema T.J."/>
        </authorList>
    </citation>
    <scope>NUCLEOTIDE SEQUENCE</scope>
</reference>
<accession>A0A0F9NKP7</accession>
<comment type="caution">
    <text evidence="1">The sequence shown here is derived from an EMBL/GenBank/DDBJ whole genome shotgun (WGS) entry which is preliminary data.</text>
</comment>
<dbReference type="EMBL" id="LAZR01007949">
    <property type="protein sequence ID" value="KKM81877.1"/>
    <property type="molecule type" value="Genomic_DNA"/>
</dbReference>
<protein>
    <submittedName>
        <fullName evidence="1">Uncharacterized protein</fullName>
    </submittedName>
</protein>
<gene>
    <name evidence="1" type="ORF">LCGC14_1325360</name>
</gene>
<dbReference type="AlphaFoldDB" id="A0A0F9NKP7"/>